<keyword evidence="1" id="KW-0175">Coiled coil</keyword>
<reference evidence="3" key="1">
    <citation type="submission" date="2016-11" db="EMBL/GenBank/DDBJ databases">
        <authorList>
            <person name="Varghese N."/>
            <person name="Submissions S."/>
        </authorList>
    </citation>
    <scope>NUCLEOTIDE SEQUENCE [LARGE SCALE GENOMIC DNA]</scope>
    <source>
        <strain evidence="3">DSM 9756</strain>
    </source>
</reference>
<protein>
    <submittedName>
        <fullName evidence="2">Uncharacterized protein</fullName>
    </submittedName>
</protein>
<dbReference type="OrthoDB" id="9844872at2"/>
<feature type="coiled-coil region" evidence="1">
    <location>
        <begin position="32"/>
        <end position="59"/>
    </location>
</feature>
<dbReference type="EMBL" id="FQVB01000014">
    <property type="protein sequence ID" value="SHF29037.1"/>
    <property type="molecule type" value="Genomic_DNA"/>
</dbReference>
<keyword evidence="3" id="KW-1185">Reference proteome</keyword>
<dbReference type="AlphaFoldDB" id="A0A1M5AFV7"/>
<evidence type="ECO:0000313" key="3">
    <source>
        <dbReference type="Proteomes" id="UP000184076"/>
    </source>
</evidence>
<evidence type="ECO:0000256" key="1">
    <source>
        <dbReference type="SAM" id="Coils"/>
    </source>
</evidence>
<accession>A0A1M5AFV7</accession>
<proteinExistence type="predicted"/>
<dbReference type="Proteomes" id="UP000184076">
    <property type="component" value="Unassembled WGS sequence"/>
</dbReference>
<organism evidence="2 3">
    <name type="scientific">Desulfacinum infernum DSM 9756</name>
    <dbReference type="NCBI Taxonomy" id="1121391"/>
    <lineage>
        <taxon>Bacteria</taxon>
        <taxon>Pseudomonadati</taxon>
        <taxon>Thermodesulfobacteriota</taxon>
        <taxon>Syntrophobacteria</taxon>
        <taxon>Syntrophobacterales</taxon>
        <taxon>Syntrophobacteraceae</taxon>
        <taxon>Desulfacinum</taxon>
    </lineage>
</organism>
<gene>
    <name evidence="2" type="ORF">SAMN02745206_01695</name>
</gene>
<dbReference type="RefSeq" id="WP_073038559.1">
    <property type="nucleotide sequence ID" value="NZ_FQVB01000014.1"/>
</dbReference>
<evidence type="ECO:0000313" key="2">
    <source>
        <dbReference type="EMBL" id="SHF29037.1"/>
    </source>
</evidence>
<name>A0A1M5AFV7_9BACT</name>
<sequence length="113" mass="13083">MEDRIKLWDRIKRGMEAGFDAAIASVHKITEKAGEGIELTRLRREKARLETEVTRRLAELGNKVYEKISAERLDHIAEELGIKDLLIEVAQDEARMVDIDRRIKKELERSGKN</sequence>